<keyword evidence="3" id="KW-0472">Membrane</keyword>
<evidence type="ECO:0000256" key="3">
    <source>
        <dbReference type="SAM" id="Phobius"/>
    </source>
</evidence>
<feature type="region of interest" description="Disordered" evidence="2">
    <location>
        <begin position="1101"/>
        <end position="1123"/>
    </location>
</feature>
<dbReference type="Gene3D" id="4.10.60.10">
    <property type="entry name" value="Zinc finger, CCHC-type"/>
    <property type="match status" value="1"/>
</dbReference>
<feature type="compositionally biased region" description="Polar residues" evidence="2">
    <location>
        <begin position="480"/>
        <end position="492"/>
    </location>
</feature>
<feature type="domain" description="SAP" evidence="5">
    <location>
        <begin position="968"/>
        <end position="1002"/>
    </location>
</feature>
<dbReference type="GO" id="GO:0008270">
    <property type="term" value="F:zinc ion binding"/>
    <property type="evidence" value="ECO:0007669"/>
    <property type="project" value="UniProtKB-KW"/>
</dbReference>
<reference evidence="6" key="1">
    <citation type="submission" date="2021-02" db="EMBL/GenBank/DDBJ databases">
        <authorList>
            <person name="Dougan E. K."/>
            <person name="Rhodes N."/>
            <person name="Thang M."/>
            <person name="Chan C."/>
        </authorList>
    </citation>
    <scope>NUCLEOTIDE SEQUENCE</scope>
</reference>
<feature type="compositionally biased region" description="Low complexity" evidence="2">
    <location>
        <begin position="546"/>
        <end position="558"/>
    </location>
</feature>
<feature type="compositionally biased region" description="Low complexity" evidence="2">
    <location>
        <begin position="452"/>
        <end position="466"/>
    </location>
</feature>
<sequence>MVAEPRLQLEAWFHPISRVSWISLIAALHLAVWFAAIHLADPLASEHTFVVSPLGVGAEPEFAFSGGLHFCKASSACETWCGGDLSASGISAGGGVWASGGRWVGYRFFLASGWSRWFRDCLVGAMEPSSGQEPGMGSAGPNQPVDAEAAMRNEIDRIVRGRLDQALGSVFSRLITTTERAAQAAESQAVASKSNGLLKALRMPEWKPKDREEELRTWKEWHFQLCTWLIANDPEFEGDMEDITWDEEIDSSLLPDETASRSQRLFGALCSLVKGRPLLLIKGLEKEKNGYEALRRLRREMEPKERTRSLAIMRQLAQWEFKENVGLHEQLVAYEEALRAYESSSGKTFSEDLMVATVVMGLKEPLKSQVQLRMTPDTKYSDLREWILQYENVNTPWSLSLSTSSKSQAGGPQPMDVDQVWAKGWGKGGKKGKKGKDDKGKGKGKWAKGDGKQQQWSKGQQQAQWGRGKGTGGWQKGKGNYSSNSWWENNQHGGKSNNNGNPKSKGKGGGQSNVCHKCGQSGHWKNECPNKGRVNQVEDGGGGATSSGASSASTSATAYRTPSTVQQVQAMPLGTPPGCRAVEIFDISEVECESDLGEFSLDGAEVMMVSAVSTKESGKVMEFRMDSTDEDNEWVVWEPSVFDQNLLETEVEINMVQHYGRVQPGGTEVEVVMDSGADVSVAPLDFAGLGDPAGPLEVFMRDAQGHEIQQHAARYLNVEVQDDEGKWVTIREKFAIAKVNSLIISLGKLWRSGWRLSTGKKGPVLKQGERILPMRLRRNTLVMTALVSSIAMLDVSALPPQIEDVIETPGWSILPSGLPVLVAHRTKEIPFEQAVWSSDDWEWVAVFVRREEAVRGPRRGDTWVQVCAMTTYDFEHSPKVITNIESELAGFRDVCVLFHVAELNRDILTNPGTLFDEPKEFDEPYVPGDVGGGLGDEPMEVLGGERDLRGQVRHADLEDDELDGVELSMETPLKNLKDLCDKLGVSKSGPKARVLRRLRDHKEVLEKQLSTEVAKQMFREGERNPEQFRVPVLPSKEQQDLHALTHHPFQPWCEACVMSRSRQSPHEKQTEEKGDIVENEYKEPKPRIQIDYCYTFTKERGEVEPEEPEPQGEHQQPDEAQEAEDYRDQFALNLVGAESTSGWVVAIPLVAKGSSSLKKVSEALTRLSMQVAGATEVVLQGDPEPSIKQAVSTIRRNAMTLKCFLEARIGARLSGKHPLFAWLLRHAAFLYNRFSTTSRGITPFEVLHGRRYRGRLLVFGESCIFHKATKYKGDLQWRKGIWVGVNEKNNAHVLLTPEGACESRSIRRVPVESQWSADEVFQVKGLPWDYGGKVRRKRAMYTSRVPLLPDHASLEQLARAAGKAAAESIAAGTPKPPADELGTDSSSSSSNPSSPSRSSRKSQGMEGIAEEKAPTAEEEAPAAQEEASAAMDSSTKVTRPGPEKGPASKRVKLLLDRPKGSPTAGSVGGSLYPPGFAGISMVHGDVEMDEYSQAETWLDEVEPVLEFTENACEEMWWSPDDPPPELSPDELAALDLESDRTEVERLVAMGALRPPRDGEDLGQYEQLTTKVVRDWRKRPGWIRRSRLVARNFSLVDAVVAGLELTTLDIKDAYLNVPQKAPVVIEVDARLFDTQSSGSRRFVLERLLPGQRVAASEWFQYMKGMLAEAGLTGFAKEPTLFRDERPGCDTGLVLHADDGLLASTPAARQALEKVLAKKVKVQISSPLKEVGDELEFLKRRYVKLEDGIAMYSGQKHVEALLEAMGPGLKSRDTPGDASLLEADTSAALAPERAKQYKECTGRLLYLSHTRPDIQYSTCVLASKMSSPTVMAYKWLAKVAGYLQKVPSLGFLIKPLQQAACLEYKGSGPLQHGGQVVLESVTDADWAGCKRTRKSRSSVHLYLGGSLIASHVRTQKSVSLSSGESEFVAMVSGGTEVVFIRECLDYLMKGFAEIDVVLRSDSAAARGISQRIGCGKVRHLSCGLLWVQEAIKAKVFRASPVSGQRNPSDLGTKPLSAALASESSYVEVEQWTMMEIHMDLRTLRDPRARCK</sequence>
<dbReference type="SMART" id="SM00343">
    <property type="entry name" value="ZnF_C2HC"/>
    <property type="match status" value="1"/>
</dbReference>
<feature type="compositionally biased region" description="Low complexity" evidence="2">
    <location>
        <begin position="1421"/>
        <end position="1430"/>
    </location>
</feature>
<evidence type="ECO:0000259" key="4">
    <source>
        <dbReference type="PROSITE" id="PS50158"/>
    </source>
</evidence>
<dbReference type="InterPro" id="IPR036875">
    <property type="entry name" value="Znf_CCHC_sf"/>
</dbReference>
<organism evidence="6 7">
    <name type="scientific">Symbiodinium natans</name>
    <dbReference type="NCBI Taxonomy" id="878477"/>
    <lineage>
        <taxon>Eukaryota</taxon>
        <taxon>Sar</taxon>
        <taxon>Alveolata</taxon>
        <taxon>Dinophyceae</taxon>
        <taxon>Suessiales</taxon>
        <taxon>Symbiodiniaceae</taxon>
        <taxon>Symbiodinium</taxon>
    </lineage>
</organism>
<dbReference type="Pfam" id="PF00098">
    <property type="entry name" value="zf-CCHC"/>
    <property type="match status" value="1"/>
</dbReference>
<dbReference type="PANTHER" id="PTHR11439">
    <property type="entry name" value="GAG-POL-RELATED RETROTRANSPOSON"/>
    <property type="match status" value="1"/>
</dbReference>
<evidence type="ECO:0000313" key="7">
    <source>
        <dbReference type="Proteomes" id="UP000604046"/>
    </source>
</evidence>
<feature type="transmembrane region" description="Helical" evidence="3">
    <location>
        <begin position="20"/>
        <end position="40"/>
    </location>
</feature>
<keyword evidence="1" id="KW-0862">Zinc</keyword>
<feature type="compositionally biased region" description="Gly residues" evidence="2">
    <location>
        <begin position="467"/>
        <end position="476"/>
    </location>
</feature>
<proteinExistence type="predicted"/>
<feature type="compositionally biased region" description="Basic and acidic residues" evidence="2">
    <location>
        <begin position="435"/>
        <end position="451"/>
    </location>
</feature>
<feature type="compositionally biased region" description="Low complexity" evidence="2">
    <location>
        <begin position="493"/>
        <end position="503"/>
    </location>
</feature>
<dbReference type="Proteomes" id="UP000604046">
    <property type="component" value="Unassembled WGS sequence"/>
</dbReference>
<dbReference type="InterPro" id="IPR003034">
    <property type="entry name" value="SAP_dom"/>
</dbReference>
<evidence type="ECO:0000256" key="1">
    <source>
        <dbReference type="PROSITE-ProRule" id="PRU00047"/>
    </source>
</evidence>
<dbReference type="OrthoDB" id="436362at2759"/>
<feature type="region of interest" description="Disordered" evidence="2">
    <location>
        <begin position="1365"/>
        <end position="1448"/>
    </location>
</feature>
<dbReference type="SUPFAM" id="SSF57756">
    <property type="entry name" value="Retrovirus zinc finger-like domains"/>
    <property type="match status" value="1"/>
</dbReference>
<dbReference type="PANTHER" id="PTHR11439:SF467">
    <property type="entry name" value="INTEGRASE CATALYTIC DOMAIN-CONTAINING PROTEIN"/>
    <property type="match status" value="1"/>
</dbReference>
<keyword evidence="3" id="KW-1133">Transmembrane helix</keyword>
<feature type="region of interest" description="Disordered" evidence="2">
    <location>
        <begin position="400"/>
        <end position="563"/>
    </location>
</feature>
<feature type="compositionally biased region" description="Low complexity" evidence="2">
    <location>
        <begin position="1385"/>
        <end position="1397"/>
    </location>
</feature>
<keyword evidence="1" id="KW-0479">Metal-binding</keyword>
<protein>
    <recommendedName>
        <fullName evidence="8">Retrovirus-related Pol polyprotein from transposon TNT 1-94</fullName>
    </recommendedName>
</protein>
<name>A0A812GUI7_9DINO</name>
<accession>A0A812GUI7</accession>
<dbReference type="CDD" id="cd09272">
    <property type="entry name" value="RNase_HI_RT_Ty1"/>
    <property type="match status" value="1"/>
</dbReference>
<dbReference type="PROSITE" id="PS50158">
    <property type="entry name" value="ZF_CCHC"/>
    <property type="match status" value="1"/>
</dbReference>
<evidence type="ECO:0000259" key="5">
    <source>
        <dbReference type="PROSITE" id="PS50800"/>
    </source>
</evidence>
<dbReference type="PROSITE" id="PS50800">
    <property type="entry name" value="SAP"/>
    <property type="match status" value="1"/>
</dbReference>
<evidence type="ECO:0000256" key="2">
    <source>
        <dbReference type="SAM" id="MobiDB-lite"/>
    </source>
</evidence>
<dbReference type="InterPro" id="IPR001878">
    <property type="entry name" value="Znf_CCHC"/>
</dbReference>
<evidence type="ECO:0000313" key="6">
    <source>
        <dbReference type="EMBL" id="CAE6927796.1"/>
    </source>
</evidence>
<feature type="domain" description="CCHC-type" evidence="4">
    <location>
        <begin position="515"/>
        <end position="530"/>
    </location>
</feature>
<evidence type="ECO:0008006" key="8">
    <source>
        <dbReference type="Google" id="ProtNLM"/>
    </source>
</evidence>
<keyword evidence="1" id="KW-0863">Zinc-finger</keyword>
<gene>
    <name evidence="6" type="ORF">SNAT2548_LOCUS718</name>
</gene>
<keyword evidence="3" id="KW-0812">Transmembrane</keyword>
<keyword evidence="7" id="KW-1185">Reference proteome</keyword>
<comment type="caution">
    <text evidence="6">The sequence shown here is derived from an EMBL/GenBank/DDBJ whole genome shotgun (WGS) entry which is preliminary data.</text>
</comment>
<dbReference type="GO" id="GO:0003676">
    <property type="term" value="F:nucleic acid binding"/>
    <property type="evidence" value="ECO:0007669"/>
    <property type="project" value="InterPro"/>
</dbReference>
<dbReference type="EMBL" id="CAJNDS010000035">
    <property type="protein sequence ID" value="CAE6927796.1"/>
    <property type="molecule type" value="Genomic_DNA"/>
</dbReference>